<evidence type="ECO:0000256" key="4">
    <source>
        <dbReference type="ARBA" id="ARBA00022670"/>
    </source>
</evidence>
<dbReference type="SUPFAM" id="SSF101821">
    <property type="entry name" value="Aminopeptidase/glucanase lid domain"/>
    <property type="match status" value="1"/>
</dbReference>
<dbReference type="PANTHER" id="PTHR28570">
    <property type="entry name" value="ASPARTYL AMINOPEPTIDASE"/>
    <property type="match status" value="1"/>
</dbReference>
<dbReference type="GO" id="GO:0005737">
    <property type="term" value="C:cytoplasm"/>
    <property type="evidence" value="ECO:0007669"/>
    <property type="project" value="UniProtKB-ARBA"/>
</dbReference>
<dbReference type="InterPro" id="IPR001948">
    <property type="entry name" value="Peptidase_M18"/>
</dbReference>
<dbReference type="InterPro" id="IPR023358">
    <property type="entry name" value="Peptidase_M18_dom2"/>
</dbReference>
<accession>A0AA46I7K6</accession>
<sequence>MEKEFLKFVYDSPTAFNAVDNIKKILLKENFIELDMSQKWNLEKKGKYFIIKNNSSLFAFQIGEENIKETGFKIIGSHTDSPGFKIKPNPEIIIENYMKLNIEVYGGPIYNTWLDRPLSIAGRIILKDLTTKIVNINKPLLIIPNLAIHQNREVNKGISLNPQENLLPIIEIMTKKLEKENYLLNIISKETEININQILDFELFLYEYDKGSTIGLNNEMISSSRIDNLASVFTSLNALINNKNNKNTKIIACFDNEEIGSTTLQGADSLSLSYLLEKICYGLELNREDFISSLEKSFIISADGAHAFHPNYSNKGDITNKLLMNNGIAIKYSSNYSYTSNAYSASYIKKICKENNIKYQYFLNRSDTRGGSTIGPISQSNLPINSVDIGIPMLAMHSIRELCGTEDLKLLNKLLNKFFEK</sequence>
<reference evidence="11 12" key="1">
    <citation type="submission" date="2019-03" db="EMBL/GenBank/DDBJ databases">
        <title>Genomic Encyclopedia of Type Strains, Phase IV (KMG-IV): sequencing the most valuable type-strain genomes for metagenomic binning, comparative biology and taxonomic classification.</title>
        <authorList>
            <person name="Goeker M."/>
        </authorList>
    </citation>
    <scope>NUCLEOTIDE SEQUENCE [LARGE SCALE GENOMIC DNA]</scope>
    <source>
        <strain evidence="11 12">DSM 100055</strain>
    </source>
</reference>
<evidence type="ECO:0000256" key="3">
    <source>
        <dbReference type="ARBA" id="ARBA00022438"/>
    </source>
</evidence>
<evidence type="ECO:0000256" key="8">
    <source>
        <dbReference type="ARBA" id="ARBA00023049"/>
    </source>
</evidence>
<dbReference type="Proteomes" id="UP000294678">
    <property type="component" value="Unassembled WGS sequence"/>
</dbReference>
<keyword evidence="4 9" id="KW-0645">Protease</keyword>
<dbReference type="AlphaFoldDB" id="A0AA46I7K6"/>
<comment type="caution">
    <text evidence="11">The sequence shown here is derived from an EMBL/GenBank/DDBJ whole genome shotgun (WGS) entry which is preliminary data.</text>
</comment>
<dbReference type="NCBIfam" id="NF002759">
    <property type="entry name" value="PRK02813.1"/>
    <property type="match status" value="1"/>
</dbReference>
<evidence type="ECO:0000256" key="10">
    <source>
        <dbReference type="RuleBase" id="RU004387"/>
    </source>
</evidence>
<keyword evidence="6 9" id="KW-0378">Hydrolase</keyword>
<dbReference type="GO" id="GO:0008270">
    <property type="term" value="F:zinc ion binding"/>
    <property type="evidence" value="ECO:0007669"/>
    <property type="project" value="InterPro"/>
</dbReference>
<dbReference type="CDD" id="cd05658">
    <property type="entry name" value="M18_DAP"/>
    <property type="match status" value="1"/>
</dbReference>
<dbReference type="SUPFAM" id="SSF53187">
    <property type="entry name" value="Zn-dependent exopeptidases"/>
    <property type="match status" value="1"/>
</dbReference>
<evidence type="ECO:0000256" key="1">
    <source>
        <dbReference type="ARBA" id="ARBA00001947"/>
    </source>
</evidence>
<protein>
    <recommendedName>
        <fullName evidence="10">M18 family aminopeptidase</fullName>
        <ecNumber evidence="10">3.4.11.-</ecNumber>
    </recommendedName>
</protein>
<dbReference type="PRINTS" id="PR00932">
    <property type="entry name" value="AMINO1PTASE"/>
</dbReference>
<comment type="cofactor">
    <cofactor evidence="1 10">
        <name>Zn(2+)</name>
        <dbReference type="ChEBI" id="CHEBI:29105"/>
    </cofactor>
</comment>
<evidence type="ECO:0000256" key="7">
    <source>
        <dbReference type="ARBA" id="ARBA00022833"/>
    </source>
</evidence>
<proteinExistence type="inferred from homology"/>
<dbReference type="Gene3D" id="2.30.250.10">
    <property type="entry name" value="Aminopeptidase i, Domain 2"/>
    <property type="match status" value="1"/>
</dbReference>
<dbReference type="GO" id="GO:0006508">
    <property type="term" value="P:proteolysis"/>
    <property type="evidence" value="ECO:0007669"/>
    <property type="project" value="UniProtKB-KW"/>
</dbReference>
<keyword evidence="3 9" id="KW-0031">Aminopeptidase</keyword>
<keyword evidence="7 9" id="KW-0862">Zinc</keyword>
<keyword evidence="5 9" id="KW-0479">Metal-binding</keyword>
<organism evidence="11 12">
    <name type="scientific">Hypnocyclicus thermotrophus</name>
    <dbReference type="NCBI Taxonomy" id="1627895"/>
    <lineage>
        <taxon>Bacteria</taxon>
        <taxon>Fusobacteriati</taxon>
        <taxon>Fusobacteriota</taxon>
        <taxon>Fusobacteriia</taxon>
        <taxon>Fusobacteriales</taxon>
        <taxon>Fusobacteriaceae</taxon>
        <taxon>Hypnocyclicus</taxon>
    </lineage>
</organism>
<dbReference type="EC" id="3.4.11.-" evidence="10"/>
<keyword evidence="8 9" id="KW-0482">Metalloprotease</keyword>
<evidence type="ECO:0000313" key="11">
    <source>
        <dbReference type="EMBL" id="TDT72548.1"/>
    </source>
</evidence>
<evidence type="ECO:0000256" key="5">
    <source>
        <dbReference type="ARBA" id="ARBA00022723"/>
    </source>
</evidence>
<dbReference type="PANTHER" id="PTHR28570:SF3">
    <property type="entry name" value="ASPARTYL AMINOPEPTIDASE"/>
    <property type="match status" value="1"/>
</dbReference>
<evidence type="ECO:0000256" key="6">
    <source>
        <dbReference type="ARBA" id="ARBA00022801"/>
    </source>
</evidence>
<dbReference type="RefSeq" id="WP_134112264.1">
    <property type="nucleotide sequence ID" value="NZ_SOBG01000001.1"/>
</dbReference>
<dbReference type="EMBL" id="SOBG01000001">
    <property type="protein sequence ID" value="TDT72548.1"/>
    <property type="molecule type" value="Genomic_DNA"/>
</dbReference>
<evidence type="ECO:0000256" key="9">
    <source>
        <dbReference type="RuleBase" id="RU004386"/>
    </source>
</evidence>
<dbReference type="GO" id="GO:0008237">
    <property type="term" value="F:metallopeptidase activity"/>
    <property type="evidence" value="ECO:0007669"/>
    <property type="project" value="UniProtKB-KW"/>
</dbReference>
<keyword evidence="12" id="KW-1185">Reference proteome</keyword>
<dbReference type="GO" id="GO:0004177">
    <property type="term" value="F:aminopeptidase activity"/>
    <property type="evidence" value="ECO:0007669"/>
    <property type="project" value="UniProtKB-KW"/>
</dbReference>
<comment type="similarity">
    <text evidence="2 9">Belongs to the peptidase M18 family.</text>
</comment>
<name>A0AA46I7K6_9FUSO</name>
<dbReference type="Gene3D" id="3.40.630.10">
    <property type="entry name" value="Zn peptidases"/>
    <property type="match status" value="1"/>
</dbReference>
<dbReference type="Pfam" id="PF02127">
    <property type="entry name" value="Peptidase_M18"/>
    <property type="match status" value="1"/>
</dbReference>
<evidence type="ECO:0000313" key="12">
    <source>
        <dbReference type="Proteomes" id="UP000294678"/>
    </source>
</evidence>
<gene>
    <name evidence="11" type="ORF">EV215_0358</name>
</gene>
<evidence type="ECO:0000256" key="2">
    <source>
        <dbReference type="ARBA" id="ARBA00008290"/>
    </source>
</evidence>